<feature type="region of interest" description="Disordered" evidence="11">
    <location>
        <begin position="242"/>
        <end position="341"/>
    </location>
</feature>
<comment type="similarity">
    <text evidence="10">Belongs to the SGF11 family.</text>
</comment>
<evidence type="ECO:0000256" key="2">
    <source>
        <dbReference type="ARBA" id="ARBA00022723"/>
    </source>
</evidence>
<evidence type="ECO:0000256" key="10">
    <source>
        <dbReference type="RuleBase" id="RU261113"/>
    </source>
</evidence>
<comment type="subcellular location">
    <subcellularLocation>
        <location evidence="1 10">Nucleus</location>
    </subcellularLocation>
</comment>
<reference evidence="12" key="1">
    <citation type="submission" date="2023-03" db="EMBL/GenBank/DDBJ databases">
        <title>Emydomyces testavorans Genome Sequence.</title>
        <authorList>
            <person name="Hoyer L."/>
        </authorList>
    </citation>
    <scope>NUCLEOTIDE SEQUENCE</scope>
    <source>
        <strain evidence="12">16-2883</strain>
    </source>
</reference>
<keyword evidence="9" id="KW-0539">Nucleus</keyword>
<keyword evidence="2" id="KW-0479">Metal-binding</keyword>
<evidence type="ECO:0000256" key="9">
    <source>
        <dbReference type="ARBA" id="ARBA00023242"/>
    </source>
</evidence>
<name>A0AAF0DF93_9EURO</name>
<keyword evidence="13" id="KW-1185">Reference proteome</keyword>
<dbReference type="GO" id="GO:0070461">
    <property type="term" value="C:SAGA-type complex"/>
    <property type="evidence" value="ECO:0007669"/>
    <property type="project" value="UniProtKB-ARBA"/>
</dbReference>
<evidence type="ECO:0000256" key="3">
    <source>
        <dbReference type="ARBA" id="ARBA00022771"/>
    </source>
</evidence>
<dbReference type="GO" id="GO:0008270">
    <property type="term" value="F:zinc ion binding"/>
    <property type="evidence" value="ECO:0007669"/>
    <property type="project" value="UniProtKB-KW"/>
</dbReference>
<dbReference type="GO" id="GO:0005634">
    <property type="term" value="C:nucleus"/>
    <property type="evidence" value="ECO:0007669"/>
    <property type="project" value="UniProtKB-SubCell"/>
</dbReference>
<organism evidence="12 13">
    <name type="scientific">Emydomyces testavorans</name>
    <dbReference type="NCBI Taxonomy" id="2070801"/>
    <lineage>
        <taxon>Eukaryota</taxon>
        <taxon>Fungi</taxon>
        <taxon>Dikarya</taxon>
        <taxon>Ascomycota</taxon>
        <taxon>Pezizomycotina</taxon>
        <taxon>Eurotiomycetes</taxon>
        <taxon>Eurotiomycetidae</taxon>
        <taxon>Onygenales</taxon>
        <taxon>Nannizziopsiaceae</taxon>
        <taxon>Emydomyces</taxon>
    </lineage>
</organism>
<evidence type="ECO:0000256" key="4">
    <source>
        <dbReference type="ARBA" id="ARBA00022833"/>
    </source>
</evidence>
<keyword evidence="7 10" id="KW-0010">Activator</keyword>
<evidence type="ECO:0000256" key="8">
    <source>
        <dbReference type="ARBA" id="ARBA00023163"/>
    </source>
</evidence>
<dbReference type="EMBL" id="CP120627">
    <property type="protein sequence ID" value="WEW56750.1"/>
    <property type="molecule type" value="Genomic_DNA"/>
</dbReference>
<evidence type="ECO:0000256" key="7">
    <source>
        <dbReference type="ARBA" id="ARBA00023159"/>
    </source>
</evidence>
<accession>A0AAF0DF93</accession>
<evidence type="ECO:0000256" key="6">
    <source>
        <dbReference type="ARBA" id="ARBA00023015"/>
    </source>
</evidence>
<keyword evidence="5" id="KW-0156">Chromatin regulator</keyword>
<feature type="region of interest" description="Disordered" evidence="11">
    <location>
        <begin position="175"/>
        <end position="202"/>
    </location>
</feature>
<feature type="compositionally biased region" description="Polar residues" evidence="11">
    <location>
        <begin position="242"/>
        <end position="265"/>
    </location>
</feature>
<keyword evidence="6" id="KW-0805">Transcription regulation</keyword>
<dbReference type="Proteomes" id="UP001219355">
    <property type="component" value="Chromosome 1"/>
</dbReference>
<evidence type="ECO:0000256" key="11">
    <source>
        <dbReference type="SAM" id="MobiDB-lite"/>
    </source>
</evidence>
<gene>
    <name evidence="12" type="ORF">PRK78_002201</name>
</gene>
<evidence type="ECO:0000313" key="13">
    <source>
        <dbReference type="Proteomes" id="UP001219355"/>
    </source>
</evidence>
<evidence type="ECO:0000256" key="1">
    <source>
        <dbReference type="ARBA" id="ARBA00004123"/>
    </source>
</evidence>
<dbReference type="Pfam" id="PF08209">
    <property type="entry name" value="Sgf11"/>
    <property type="match status" value="1"/>
</dbReference>
<dbReference type="GO" id="GO:0006325">
    <property type="term" value="P:chromatin organization"/>
    <property type="evidence" value="ECO:0007669"/>
    <property type="project" value="UniProtKB-KW"/>
</dbReference>
<feature type="compositionally biased region" description="Low complexity" evidence="11">
    <location>
        <begin position="180"/>
        <end position="202"/>
    </location>
</feature>
<dbReference type="AlphaFoldDB" id="A0AAF0DF93"/>
<evidence type="ECO:0000256" key="5">
    <source>
        <dbReference type="ARBA" id="ARBA00022853"/>
    </source>
</evidence>
<keyword evidence="4" id="KW-0862">Zinc</keyword>
<feature type="compositionally biased region" description="Low complexity" evidence="11">
    <location>
        <begin position="312"/>
        <end position="328"/>
    </location>
</feature>
<keyword evidence="3" id="KW-0863">Zinc-finger</keyword>
<evidence type="ECO:0000313" key="12">
    <source>
        <dbReference type="EMBL" id="WEW56750.1"/>
    </source>
</evidence>
<keyword evidence="8" id="KW-0804">Transcription</keyword>
<sequence>MADSEVQKVLGAKGHSSTLARITRDILDDTFYNIIHDIVAKVHREEKMARATSAVINAKQLADKESTLNSGDITEEQHNVISSNGGSLLSSVKVETEAAMYEGGRVYLKGNPLVTTKEILCPNCRLPRLLYPLFGEGARPPPDTNKEYCRRHPPVRMHGRDIHGNPFAIEKITKKKKTQAPDNNNTPASSPPSSTEPASASNSFKQLPDKMYVPTTKCPNCPRYFLLTKSAQHLDRCLGISTRQSSRNRTPFDTGNPSSTGSTQAPRKRARPDEEDSGVVKKRKEIGMPGKFKTGKPAIPSKLKNGTTPDMVSPVSPSSANSSKAVPKTKLNKPTKDRDSK</sequence>
<protein>
    <recommendedName>
        <fullName evidence="10">SAGA-associated factor 11</fullName>
    </recommendedName>
</protein>
<dbReference type="InterPro" id="IPR013246">
    <property type="entry name" value="SAGA_su_Sgf11"/>
</dbReference>
<proteinExistence type="inferred from homology"/>